<proteinExistence type="predicted"/>
<sequence length="417" mass="47448">MYLIYLSVVLVITIFIIAKQFTRILKVASICKGKLGIKMGKEPELLQSDGEDESVAFKIPFGSKKGKINKSYNTEYKQFGKNPFFPECMEAYNRGISANIPMNPIGSSKTYIYSAFENQESDDDHTEYETSKNSCSDRISFDCNSNESLTFKDGTLDNKNWMKEHTPKIDKDCFYVRTFDRRGSCIVKVPLEKEELDILRKEHDNPSINHKPTEPKAKEIDQLQKSNEGVLTNPTEDFSDLSHSKFEKNNCDLKEEKDNSNNLLKDIATTDEFVTTNEDSFTSLNLDEHSNLLHDMDDSGKIVWNLPAEKYNVDICLWDDELDCDVENILKSAAMDNPFEAEQQCNTEIILSDDLGKNHADLDPTNILENDNNVDLENIPFGIKPEVHYQDPGVNTGSFVSDQCLILSSEPPKDYFV</sequence>
<name>A0AAV2R8X3_MEGNR</name>
<reference evidence="1 2" key="1">
    <citation type="submission" date="2024-05" db="EMBL/GenBank/DDBJ databases">
        <authorList>
            <person name="Wallberg A."/>
        </authorList>
    </citation>
    <scope>NUCLEOTIDE SEQUENCE [LARGE SCALE GENOMIC DNA]</scope>
</reference>
<dbReference type="AlphaFoldDB" id="A0AAV2R8X3"/>
<accession>A0AAV2R8X3</accession>
<evidence type="ECO:0000313" key="2">
    <source>
        <dbReference type="Proteomes" id="UP001497623"/>
    </source>
</evidence>
<organism evidence="1 2">
    <name type="scientific">Meganyctiphanes norvegica</name>
    <name type="common">Northern krill</name>
    <name type="synonym">Thysanopoda norvegica</name>
    <dbReference type="NCBI Taxonomy" id="48144"/>
    <lineage>
        <taxon>Eukaryota</taxon>
        <taxon>Metazoa</taxon>
        <taxon>Ecdysozoa</taxon>
        <taxon>Arthropoda</taxon>
        <taxon>Crustacea</taxon>
        <taxon>Multicrustacea</taxon>
        <taxon>Malacostraca</taxon>
        <taxon>Eumalacostraca</taxon>
        <taxon>Eucarida</taxon>
        <taxon>Euphausiacea</taxon>
        <taxon>Euphausiidae</taxon>
        <taxon>Meganyctiphanes</taxon>
    </lineage>
</organism>
<evidence type="ECO:0000313" key="1">
    <source>
        <dbReference type="EMBL" id="CAL4117081.1"/>
    </source>
</evidence>
<gene>
    <name evidence="1" type="ORF">MNOR_LOCUS21108</name>
</gene>
<dbReference type="EMBL" id="CAXKWB010016775">
    <property type="protein sequence ID" value="CAL4117081.1"/>
    <property type="molecule type" value="Genomic_DNA"/>
</dbReference>
<comment type="caution">
    <text evidence="1">The sequence shown here is derived from an EMBL/GenBank/DDBJ whole genome shotgun (WGS) entry which is preliminary data.</text>
</comment>
<keyword evidence="2" id="KW-1185">Reference proteome</keyword>
<protein>
    <submittedName>
        <fullName evidence="1">Uncharacterized protein</fullName>
    </submittedName>
</protein>
<dbReference type="Proteomes" id="UP001497623">
    <property type="component" value="Unassembled WGS sequence"/>
</dbReference>